<dbReference type="EMBL" id="S67323">
    <property type="protein sequence ID" value="AAB28846.2"/>
    <property type="molecule type" value="Genomic_DNA"/>
</dbReference>
<keyword evidence="2" id="KW-0614">Plasmid</keyword>
<dbReference type="AlphaFoldDB" id="Q57438"/>
<feature type="transmembrane region" description="Helical" evidence="1">
    <location>
        <begin position="12"/>
        <end position="30"/>
    </location>
</feature>
<accession>Q57438</accession>
<dbReference type="EMBL" id="AB292465">
    <property type="protein sequence ID" value="BAF74809.1"/>
    <property type="molecule type" value="Genomic_DNA"/>
</dbReference>
<evidence type="ECO:0000313" key="2">
    <source>
        <dbReference type="EMBL" id="AAB28846.2"/>
    </source>
</evidence>
<reference evidence="4" key="2">
    <citation type="journal article" date="1993" name="Arch. Microbiol.">
        <title>Cloning and sequencing of curA encoding curvacinA the bacteriocin produced by Lactobacillus curvatus LTH1174.</title>
        <authorList>
            <person name="Tichaczek P.S."/>
            <person name="Vogel R.F."/>
            <person name="Hammes W.P."/>
        </authorList>
    </citation>
    <scope>NUCLEOTIDE SEQUENCE</scope>
    <source>
        <strain evidence="4">LTH 1174</strain>
    </source>
</reference>
<evidence type="ECO:0000313" key="4">
    <source>
        <dbReference type="EMBL" id="CAA51024.1"/>
    </source>
</evidence>
<organism evidence="4">
    <name type="scientific">Latilactobacillus curvatus</name>
    <name type="common">Lactobacillus curvatus</name>
    <dbReference type="NCBI Taxonomy" id="28038"/>
    <lineage>
        <taxon>Bacteria</taxon>
        <taxon>Bacillati</taxon>
        <taxon>Bacillota</taxon>
        <taxon>Bacilli</taxon>
        <taxon>Lactobacillales</taxon>
        <taxon>Lactobacillaceae</taxon>
        <taxon>Latilactobacillus</taxon>
    </lineage>
</organism>
<name>Q57438_LATCU</name>
<keyword evidence="1" id="KW-1133">Transmembrane helix</keyword>
<reference evidence="3" key="4">
    <citation type="journal article" date="2010" name="Appl. Environ. Microbiol.">
        <title>Enterocin X, a novel two-peptide bacteriocin from Enterococcus faecium KU-B5, has an antibacterial spectrum entirely different from those of its component peptides.</title>
        <authorList>
            <person name="Hu C.-B."/>
            <person name="Malaphan W."/>
            <person name="Zendo T."/>
            <person name="Nakayama J."/>
            <person name="Sonomoto K."/>
        </authorList>
    </citation>
    <scope>NUCLEOTIDE SEQUENCE</scope>
    <source>
        <strain evidence="3">K12-3</strain>
    </source>
</reference>
<gene>
    <name evidence="3" type="primary">cuiA</name>
    <name evidence="2" type="synonym">orfB 3' of curA</name>
</gene>
<reference evidence="3" key="3">
    <citation type="submission" date="2007-02" db="EMBL/GenBank/DDBJ databases">
        <title>Screening and characterization of bacteriocin-producing lactic acid bacteria from foods and related materials.</title>
        <authorList>
            <person name="Hu C."/>
            <person name="Zendo T."/>
            <person name="Nakayama J."/>
            <person name="Sonomoto K."/>
        </authorList>
    </citation>
    <scope>NUCLEOTIDE SEQUENCE</scope>
    <source>
        <strain evidence="3">K12-3</strain>
    </source>
</reference>
<evidence type="ECO:0000256" key="1">
    <source>
        <dbReference type="SAM" id="Phobius"/>
    </source>
</evidence>
<keyword evidence="1" id="KW-0472">Membrane</keyword>
<reference evidence="2" key="1">
    <citation type="journal article" date="1993" name="Arch. Microbiol.">
        <title>Cloning and sequencing of curA encoding curvacin A, the bacteriocin produced by Lactobacillus curvatus LTH1174.</title>
        <authorList>
            <person name="Tichaczek P.S."/>
            <person name="Vogel R.F."/>
            <person name="Hammes W.P."/>
        </authorList>
    </citation>
    <scope>NUCLEOTIDE SEQUENCE</scope>
    <source>
        <strain evidence="2">LTH1174</strain>
        <plasmid evidence="2">60 kb</plasmid>
    </source>
</reference>
<dbReference type="EMBL" id="X72223">
    <property type="protein sequence ID" value="CAA51024.1"/>
    <property type="molecule type" value="Genomic_DNA"/>
</dbReference>
<evidence type="ECO:0000313" key="3">
    <source>
        <dbReference type="EMBL" id="BAF74809.1"/>
    </source>
</evidence>
<proteinExistence type="predicted"/>
<geneLocation type="plasmid" evidence="2">
    <name>60 kb</name>
</geneLocation>
<protein>
    <submittedName>
        <fullName evidence="4">Gene curA and orfB</fullName>
    </submittedName>
    <submittedName>
        <fullName evidence="3">Immunity protein for curvacin A</fullName>
    </submittedName>
    <submittedName>
        <fullName evidence="2">OrfB 3' of curA protein</fullName>
    </submittedName>
</protein>
<keyword evidence="1" id="KW-0812">Transmembrane</keyword>
<sequence length="51" mass="6208">MIIKENFVQRLLALQLIIILRFLIVWLNYCQLLKHLRRGLDLVRMIFILSI</sequence>